<keyword evidence="2" id="KW-1185">Reference proteome</keyword>
<comment type="caution">
    <text evidence="1">The sequence shown here is derived from an EMBL/GenBank/DDBJ whole genome shotgun (WGS) entry which is preliminary data.</text>
</comment>
<reference evidence="1 2" key="1">
    <citation type="journal article" date="2018" name="Front. Plant Sci.">
        <title>Red Clover (Trifolium pratense) and Zigzag Clover (T. medium) - A Picture of Genomic Similarities and Differences.</title>
        <authorList>
            <person name="Dluhosova J."/>
            <person name="Istvanek J."/>
            <person name="Nedelnik J."/>
            <person name="Repkova J."/>
        </authorList>
    </citation>
    <scope>NUCLEOTIDE SEQUENCE [LARGE SCALE GENOMIC DNA]</scope>
    <source>
        <strain evidence="2">cv. 10/8</strain>
        <tissue evidence="1">Leaf</tissue>
    </source>
</reference>
<name>A0A392WBQ4_9FABA</name>
<organism evidence="1 2">
    <name type="scientific">Trifolium medium</name>
    <dbReference type="NCBI Taxonomy" id="97028"/>
    <lineage>
        <taxon>Eukaryota</taxon>
        <taxon>Viridiplantae</taxon>
        <taxon>Streptophyta</taxon>
        <taxon>Embryophyta</taxon>
        <taxon>Tracheophyta</taxon>
        <taxon>Spermatophyta</taxon>
        <taxon>Magnoliopsida</taxon>
        <taxon>eudicotyledons</taxon>
        <taxon>Gunneridae</taxon>
        <taxon>Pentapetalae</taxon>
        <taxon>rosids</taxon>
        <taxon>fabids</taxon>
        <taxon>Fabales</taxon>
        <taxon>Fabaceae</taxon>
        <taxon>Papilionoideae</taxon>
        <taxon>50 kb inversion clade</taxon>
        <taxon>NPAAA clade</taxon>
        <taxon>Hologalegina</taxon>
        <taxon>IRL clade</taxon>
        <taxon>Trifolieae</taxon>
        <taxon>Trifolium</taxon>
    </lineage>
</organism>
<feature type="non-terminal residue" evidence="1">
    <location>
        <position position="39"/>
    </location>
</feature>
<dbReference type="EMBL" id="LXQA011450241">
    <property type="protein sequence ID" value="MCI97646.1"/>
    <property type="molecule type" value="Genomic_DNA"/>
</dbReference>
<sequence length="39" mass="4011">MGHNKPVPLKDGEECVTMTRTVATSGVPTASAITAGEPR</sequence>
<protein>
    <submittedName>
        <fullName evidence="1">Uncharacterized protein</fullName>
    </submittedName>
</protein>
<evidence type="ECO:0000313" key="1">
    <source>
        <dbReference type="EMBL" id="MCI97646.1"/>
    </source>
</evidence>
<dbReference type="AlphaFoldDB" id="A0A392WBQ4"/>
<evidence type="ECO:0000313" key="2">
    <source>
        <dbReference type="Proteomes" id="UP000265520"/>
    </source>
</evidence>
<dbReference type="Proteomes" id="UP000265520">
    <property type="component" value="Unassembled WGS sequence"/>
</dbReference>
<accession>A0A392WBQ4</accession>
<proteinExistence type="predicted"/>